<evidence type="ECO:0000256" key="1">
    <source>
        <dbReference type="ARBA" id="ARBA00004123"/>
    </source>
</evidence>
<evidence type="ECO:0000259" key="13">
    <source>
        <dbReference type="PROSITE" id="PS50071"/>
    </source>
</evidence>
<evidence type="ECO:0000256" key="10">
    <source>
        <dbReference type="PROSITE-ProRule" id="PRU00108"/>
    </source>
</evidence>
<evidence type="ECO:0000256" key="5">
    <source>
        <dbReference type="ARBA" id="ARBA00022833"/>
    </source>
</evidence>
<reference evidence="15 16" key="1">
    <citation type="journal article" date="2024" name="BMC Genomics">
        <title>Genome assembly of redclaw crayfish (Cherax quadricarinatus) provides insights into its immune adaptation and hypoxia tolerance.</title>
        <authorList>
            <person name="Liu Z."/>
            <person name="Zheng J."/>
            <person name="Li H."/>
            <person name="Fang K."/>
            <person name="Wang S."/>
            <person name="He J."/>
            <person name="Zhou D."/>
            <person name="Weng S."/>
            <person name="Chi M."/>
            <person name="Gu Z."/>
            <person name="He J."/>
            <person name="Li F."/>
            <person name="Wang M."/>
        </authorList>
    </citation>
    <scope>NUCLEOTIDE SEQUENCE [LARGE SCALE GENOMIC DNA]</scope>
    <source>
        <strain evidence="15">ZL_2023a</strain>
    </source>
</reference>
<dbReference type="InterPro" id="IPR036236">
    <property type="entry name" value="Znf_C2H2_sf"/>
</dbReference>
<dbReference type="InterPro" id="IPR017970">
    <property type="entry name" value="Homeobox_CS"/>
</dbReference>
<dbReference type="GO" id="GO:0003677">
    <property type="term" value="F:DNA binding"/>
    <property type="evidence" value="ECO:0007669"/>
    <property type="project" value="UniProtKB-UniRule"/>
</dbReference>
<keyword evidence="3" id="KW-0677">Repeat</keyword>
<feature type="region of interest" description="Disordered" evidence="12">
    <location>
        <begin position="696"/>
        <end position="715"/>
    </location>
</feature>
<dbReference type="InterPro" id="IPR009057">
    <property type="entry name" value="Homeodomain-like_sf"/>
</dbReference>
<keyword evidence="4 9" id="KW-0863">Zinc-finger</keyword>
<feature type="domain" description="Homeobox" evidence="13">
    <location>
        <begin position="284"/>
        <end position="344"/>
    </location>
</feature>
<dbReference type="PANTHER" id="PTHR24406">
    <property type="entry name" value="TRANSCRIPTIONAL REPRESSOR CTCFL-RELATED"/>
    <property type="match status" value="1"/>
</dbReference>
<evidence type="ECO:0000256" key="6">
    <source>
        <dbReference type="ARBA" id="ARBA00023125"/>
    </source>
</evidence>
<dbReference type="InterPro" id="IPR050888">
    <property type="entry name" value="ZnF_C2H2-type_TF"/>
</dbReference>
<feature type="compositionally biased region" description="Low complexity" evidence="12">
    <location>
        <begin position="1803"/>
        <end position="1813"/>
    </location>
</feature>
<evidence type="ECO:0000256" key="8">
    <source>
        <dbReference type="ARBA" id="ARBA00023242"/>
    </source>
</evidence>
<feature type="domain" description="C2H2-type" evidence="14">
    <location>
        <begin position="1091"/>
        <end position="1119"/>
    </location>
</feature>
<feature type="domain" description="C2H2-type" evidence="14">
    <location>
        <begin position="1019"/>
        <end position="1046"/>
    </location>
</feature>
<comment type="subcellular location">
    <subcellularLocation>
        <location evidence="1 10 11">Nucleus</location>
    </subcellularLocation>
</comment>
<dbReference type="PROSITE" id="PS50157">
    <property type="entry name" value="ZINC_FINGER_C2H2_2"/>
    <property type="match status" value="7"/>
</dbReference>
<dbReference type="PROSITE" id="PS00028">
    <property type="entry name" value="ZINC_FINGER_C2H2_1"/>
    <property type="match status" value="7"/>
</dbReference>
<keyword evidence="2" id="KW-0479">Metal-binding</keyword>
<feature type="compositionally biased region" description="Basic and acidic residues" evidence="12">
    <location>
        <begin position="928"/>
        <end position="945"/>
    </location>
</feature>
<feature type="region of interest" description="Disordered" evidence="12">
    <location>
        <begin position="1691"/>
        <end position="1712"/>
    </location>
</feature>
<dbReference type="Pfam" id="PF00046">
    <property type="entry name" value="Homeodomain"/>
    <property type="match status" value="1"/>
</dbReference>
<feature type="domain" description="C2H2-type" evidence="14">
    <location>
        <begin position="1524"/>
        <end position="1551"/>
    </location>
</feature>
<keyword evidence="16" id="KW-1185">Reference proteome</keyword>
<organism evidence="15 16">
    <name type="scientific">Cherax quadricarinatus</name>
    <name type="common">Australian red claw crayfish</name>
    <dbReference type="NCBI Taxonomy" id="27406"/>
    <lineage>
        <taxon>Eukaryota</taxon>
        <taxon>Metazoa</taxon>
        <taxon>Ecdysozoa</taxon>
        <taxon>Arthropoda</taxon>
        <taxon>Crustacea</taxon>
        <taxon>Multicrustacea</taxon>
        <taxon>Malacostraca</taxon>
        <taxon>Eumalacostraca</taxon>
        <taxon>Eucarida</taxon>
        <taxon>Decapoda</taxon>
        <taxon>Pleocyemata</taxon>
        <taxon>Astacidea</taxon>
        <taxon>Parastacoidea</taxon>
        <taxon>Parastacidae</taxon>
        <taxon>Cherax</taxon>
    </lineage>
</organism>
<dbReference type="SMART" id="SM00389">
    <property type="entry name" value="HOX"/>
    <property type="match status" value="1"/>
</dbReference>
<feature type="domain" description="C2H2-type" evidence="14">
    <location>
        <begin position="751"/>
        <end position="773"/>
    </location>
</feature>
<dbReference type="InterPro" id="IPR001356">
    <property type="entry name" value="HD"/>
</dbReference>
<evidence type="ECO:0000256" key="12">
    <source>
        <dbReference type="SAM" id="MobiDB-lite"/>
    </source>
</evidence>
<dbReference type="Gene3D" id="3.30.160.60">
    <property type="entry name" value="Classic Zinc Finger"/>
    <property type="match status" value="3"/>
</dbReference>
<dbReference type="GO" id="GO:0000981">
    <property type="term" value="F:DNA-binding transcription factor activity, RNA polymerase II-specific"/>
    <property type="evidence" value="ECO:0007669"/>
    <property type="project" value="InterPro"/>
</dbReference>
<dbReference type="GO" id="GO:0005634">
    <property type="term" value="C:nucleus"/>
    <property type="evidence" value="ECO:0007669"/>
    <property type="project" value="UniProtKB-SubCell"/>
</dbReference>
<dbReference type="EMBL" id="JARKIK010000043">
    <property type="protein sequence ID" value="KAK8736901.1"/>
    <property type="molecule type" value="Genomic_DNA"/>
</dbReference>
<keyword evidence="7 10" id="KW-0371">Homeobox</keyword>
<evidence type="ECO:0000259" key="14">
    <source>
        <dbReference type="PROSITE" id="PS50157"/>
    </source>
</evidence>
<evidence type="ECO:0000313" key="15">
    <source>
        <dbReference type="EMBL" id="KAK8736901.1"/>
    </source>
</evidence>
<feature type="domain" description="C2H2-type" evidence="14">
    <location>
        <begin position="776"/>
        <end position="798"/>
    </location>
</feature>
<keyword evidence="8 10" id="KW-0539">Nucleus</keyword>
<dbReference type="InterPro" id="IPR013087">
    <property type="entry name" value="Znf_C2H2_type"/>
</dbReference>
<keyword evidence="6 10" id="KW-0238">DNA-binding</keyword>
<evidence type="ECO:0000256" key="4">
    <source>
        <dbReference type="ARBA" id="ARBA00022771"/>
    </source>
</evidence>
<name>A0AAW0WXS3_CHEQU</name>
<comment type="caution">
    <text evidence="15">The sequence shown here is derived from an EMBL/GenBank/DDBJ whole genome shotgun (WGS) entry which is preliminary data.</text>
</comment>
<evidence type="ECO:0000256" key="3">
    <source>
        <dbReference type="ARBA" id="ARBA00022737"/>
    </source>
</evidence>
<feature type="DNA-binding region" description="Homeobox" evidence="10">
    <location>
        <begin position="286"/>
        <end position="345"/>
    </location>
</feature>
<evidence type="ECO:0000256" key="11">
    <source>
        <dbReference type="RuleBase" id="RU000682"/>
    </source>
</evidence>
<evidence type="ECO:0000256" key="2">
    <source>
        <dbReference type="ARBA" id="ARBA00022723"/>
    </source>
</evidence>
<proteinExistence type="predicted"/>
<keyword evidence="5" id="KW-0862">Zinc</keyword>
<dbReference type="SUPFAM" id="SSF57667">
    <property type="entry name" value="beta-beta-alpha zinc fingers"/>
    <property type="match status" value="3"/>
</dbReference>
<feature type="domain" description="C2H2-type" evidence="14">
    <location>
        <begin position="1554"/>
        <end position="1581"/>
    </location>
</feature>
<gene>
    <name evidence="15" type="ORF">OTU49_004712</name>
</gene>
<evidence type="ECO:0000256" key="9">
    <source>
        <dbReference type="PROSITE-ProRule" id="PRU00042"/>
    </source>
</evidence>
<feature type="region of interest" description="Disordered" evidence="12">
    <location>
        <begin position="1789"/>
        <end position="1817"/>
    </location>
</feature>
<dbReference type="PROSITE" id="PS50071">
    <property type="entry name" value="HOMEOBOX_2"/>
    <property type="match status" value="1"/>
</dbReference>
<feature type="compositionally biased region" description="Polar residues" evidence="12">
    <location>
        <begin position="1272"/>
        <end position="1293"/>
    </location>
</feature>
<dbReference type="PROSITE" id="PS00027">
    <property type="entry name" value="HOMEOBOX_1"/>
    <property type="match status" value="1"/>
</dbReference>
<dbReference type="CDD" id="cd00086">
    <property type="entry name" value="homeodomain"/>
    <property type="match status" value="1"/>
</dbReference>
<feature type="region of interest" description="Disordered" evidence="12">
    <location>
        <begin position="925"/>
        <end position="953"/>
    </location>
</feature>
<accession>A0AAW0WXS3</accession>
<feature type="domain" description="C2H2-type" evidence="14">
    <location>
        <begin position="1135"/>
        <end position="1169"/>
    </location>
</feature>
<feature type="compositionally biased region" description="Low complexity" evidence="12">
    <location>
        <begin position="703"/>
        <end position="712"/>
    </location>
</feature>
<dbReference type="GO" id="GO:0008270">
    <property type="term" value="F:zinc ion binding"/>
    <property type="evidence" value="ECO:0007669"/>
    <property type="project" value="UniProtKB-KW"/>
</dbReference>
<feature type="region of interest" description="Disordered" evidence="12">
    <location>
        <begin position="1271"/>
        <end position="1293"/>
    </location>
</feature>
<evidence type="ECO:0000313" key="16">
    <source>
        <dbReference type="Proteomes" id="UP001445076"/>
    </source>
</evidence>
<dbReference type="Proteomes" id="UP001445076">
    <property type="component" value="Unassembled WGS sequence"/>
</dbReference>
<sequence>MNPDWMNTMEFNDPETILKFLEANSEITSEDIAVNAQAGFDSDFPNTTVDYDDDDHSASTEALLDSLIKSVCGVQAPASSTKNEAVKDSDKNDLSECEAKEAVSAKVNKESPKLPFQLSDSMKKGLSMLTFPSKKTNSRKKTITPSRPTLNCRITIGEALEKAQDARKRISSDIKEAGQLETVKGSTLSDAPTPHPHMGSSVLDVAEQAGRIKIEPEEELELTRKIDANVNVTKGEKENWSETTKIPDLSVPASSCENFHNDQQVNLATSSMEGKREAMGGKAKPSASSRLKLSPRMLELLRFTFMHEHFPTSVNMARLAKMMGVQWSQIRNWFTDRRVENKRAGIFPPDKILVQCSYCEVTLESEVEQKSHLFSTHHVREILGPEFYGANGSESIKWKKLPSSVNAVSKASGARILAVGYTNTQDKTSPDTKECQTDSSIELIDELSTSDETQSKNLQKRWADSVLLQSERENILQKSSSAATFSKKKFGLHYNNNSKEQDKEKIVFIKMEDGEERIVKSNVYNGSKSSTGVLETELAGNKNVPFSSSVSITIPLVSPGDPCSSKSNFQELYSLGFSDAEATDINEGTQSGFARPMKSTSPGENIEENELVESSQFSSGLLKEPKIEQDSVYDDGDYLSNITISKVESLQEQKKCEIFPVPVNEQPITSSCENANLVFNRASGSKRSHNFVMRISSKTPRASESSSSYGGSREVKSKSTQYLQASYMDSHYFSSRRSSGDILDESVIIGYQCPTCSKIFQTEWLMIKHSTVHYKYVCDICEHVFSSEITLKYHIHDHLTAAYEDEKYYCQFSCKTCHSLKCECFEATYCKPKEIPQGYSRPQKARRSKKTFINKVNSGPNDHLKVTLADYKRYFRNPGDLENIRGKRQRLCMSQKSTTIQRNSNNHHTQRQQIDNNLEESALDQEFDNSHETSTEYAHQDRTKQTTESAESSKDIMPVVMHNDLVDVKSELISRTLSEDLHTVGEPIIPKKGRRPFSRRRPISKLSSNFIYKDTDFYYMCESCDASFLSKAELSEHMFFHRLKSRSRRGEKRGASSTAEEERKSALKRLKIEELESNEVATINVGGFERFKCPMCRGHFASITDLNRHRTQAHKGFDTDESLDVNMPVRSTEVFQCAYCEKLYRRERELRRHLKHDCISAPKHLKTKLENGVTLSYLENTGDGPHYRIIKKSPDENSAGDPLPSKPSNKVTHKGPITCKYCLMVTRREAEMKRHVWKYCMKIPKNIVKQFKEGATLEELGFLYSHNKLESSDSVSQSDNLPVTESEKTNISSDEPQIATPKVATPQIAKSQIATSEVAIPPITTPLITTQTATYAASPQGDTSEIATPKVATSQMGVSQVSNSQAAVPVSSSLFPFPLSMMQLQFSKSKEPLVCSYCGLWYFREAAILKHMKERCIKIPPFEKEILISGAHLCNVPQDNEVPASESLQLCRAIYKKVEVLDHHLNSENMNTISNGTSVLSHDLRVSNEAQREESSMAVNKVKVPLEIRKTTKQSRGLANRKGTKCRRCHENFKSPEAVLAHSSVHHGPKNGFYKCKLCQIRMPKYKQLREHVWEHTEETPYRCHVCEVKFRSSEILIEHLHEEHNFNLIKERNLYKWLPTRNGRYREIKPIAKDNCEESLEDLDTNLDNLAEVMVITDNDIWTGRNETQKSVGIEKVGDKKLTENDQKEVIESNQSGKVESSTLKNQSSLSEGNTVLNAKELDHIADKGTKTKQSSIHVNDSLPPKEILEEEDVNHHTVEKDHAKTGQRLMHFKEETVCIAVAEPEKKLTGGNDKNEKLEQSSTTNKSKNTSAGTEIKENLNLAVKSDKNKEGNTHTGKENVNIKKESLKAGRCANEGKEMENVDKAIIEKQKSNETQKFHRLTSMVNEDELCDDGYAENGEGLLSNVGNLESVVETVHLTDNYLS</sequence>
<protein>
    <submittedName>
        <fullName evidence="15">Uncharacterized protein</fullName>
    </submittedName>
</protein>
<feature type="region of interest" description="Disordered" evidence="12">
    <location>
        <begin position="1190"/>
        <end position="1211"/>
    </location>
</feature>
<evidence type="ECO:0000256" key="7">
    <source>
        <dbReference type="ARBA" id="ARBA00023155"/>
    </source>
</evidence>
<feature type="compositionally biased region" description="Polar residues" evidence="12">
    <location>
        <begin position="1693"/>
        <end position="1712"/>
    </location>
</feature>
<dbReference type="SMART" id="SM00355">
    <property type="entry name" value="ZnF_C2H2"/>
    <property type="match status" value="10"/>
</dbReference>
<feature type="compositionally biased region" description="Basic and acidic residues" evidence="12">
    <location>
        <begin position="1789"/>
        <end position="1801"/>
    </location>
</feature>
<dbReference type="Gene3D" id="1.10.10.60">
    <property type="entry name" value="Homeodomain-like"/>
    <property type="match status" value="1"/>
</dbReference>
<dbReference type="SUPFAM" id="SSF46689">
    <property type="entry name" value="Homeodomain-like"/>
    <property type="match status" value="1"/>
</dbReference>